<gene>
    <name evidence="2 4" type="primary">apaG</name>
    <name evidence="5" type="ORF">NB645_01445</name>
    <name evidence="4" type="ORF">NB646_02560</name>
</gene>
<proteinExistence type="inferred from homology"/>
<dbReference type="InterPro" id="IPR007474">
    <property type="entry name" value="ApaG_domain"/>
</dbReference>
<dbReference type="HAMAP" id="MF_00791">
    <property type="entry name" value="ApaG"/>
    <property type="match status" value="1"/>
</dbReference>
<dbReference type="NCBIfam" id="NF003967">
    <property type="entry name" value="PRK05461.1"/>
    <property type="match status" value="1"/>
</dbReference>
<sequence>MSSQVFDVSVTTRYIDDQSAPDRGSYVFTYSVTIKNTGQVGAQLIARHWIITDANNHIEEIRGLGVVGRQPLLKPGEEFEYTSGTALATPQGSMQGEFLCVTEKGEQFRVSIPEFVLSLPRTLH</sequence>
<accession>A0A9E9LC43</accession>
<dbReference type="EMBL" id="CP098251">
    <property type="protein sequence ID" value="WAV91657.1"/>
    <property type="molecule type" value="Genomic_DNA"/>
</dbReference>
<reference evidence="4" key="2">
    <citation type="journal article" date="2022" name="Front. Microbiol.">
        <title>New perspectives on an old grouping: The genomic and phenotypic variability of Oxalobacter formigenes and the implications for calcium oxalate stone prevention.</title>
        <authorList>
            <person name="Chmiel J.A."/>
            <person name="Carr C."/>
            <person name="Stuivenberg G.A."/>
            <person name="Venema R."/>
            <person name="Chanyi R.M."/>
            <person name="Al K.F."/>
            <person name="Giguere D."/>
            <person name="Say H."/>
            <person name="Akouris P.P."/>
            <person name="Dominguez Romero S.A."/>
            <person name="Kwong A."/>
            <person name="Tai V."/>
            <person name="Koval S.F."/>
            <person name="Razvi H."/>
            <person name="Bjazevic J."/>
            <person name="Burton J.P."/>
        </authorList>
    </citation>
    <scope>NUCLEOTIDE SEQUENCE</scope>
    <source>
        <strain evidence="4">OxK</strain>
    </source>
</reference>
<organism evidence="4">
    <name type="scientific">Oxalobacter aliiformigenes</name>
    <dbReference type="NCBI Taxonomy" id="2946593"/>
    <lineage>
        <taxon>Bacteria</taxon>
        <taxon>Pseudomonadati</taxon>
        <taxon>Pseudomonadota</taxon>
        <taxon>Betaproteobacteria</taxon>
        <taxon>Burkholderiales</taxon>
        <taxon>Oxalobacteraceae</taxon>
        <taxon>Oxalobacter</taxon>
    </lineage>
</organism>
<dbReference type="PROSITE" id="PS51087">
    <property type="entry name" value="APAG"/>
    <property type="match status" value="1"/>
</dbReference>
<evidence type="ECO:0000313" key="6">
    <source>
        <dbReference type="Proteomes" id="UP001164794"/>
    </source>
</evidence>
<dbReference type="RefSeq" id="WP_269264914.1">
    <property type="nucleotide sequence ID" value="NZ_CP098248.1"/>
</dbReference>
<dbReference type="SUPFAM" id="SSF110069">
    <property type="entry name" value="ApaG-like"/>
    <property type="match status" value="1"/>
</dbReference>
<dbReference type="EMBL" id="CP098248">
    <property type="protein sequence ID" value="WAV97441.1"/>
    <property type="molecule type" value="Genomic_DNA"/>
</dbReference>
<dbReference type="Gene3D" id="2.60.40.1470">
    <property type="entry name" value="ApaG domain"/>
    <property type="match status" value="1"/>
</dbReference>
<dbReference type="AlphaFoldDB" id="A0A9E9LC43"/>
<evidence type="ECO:0000313" key="4">
    <source>
        <dbReference type="EMBL" id="WAV91657.1"/>
    </source>
</evidence>
<dbReference type="Proteomes" id="UP001164794">
    <property type="component" value="Chromosome"/>
</dbReference>
<dbReference type="Pfam" id="PF04379">
    <property type="entry name" value="DUF525"/>
    <property type="match status" value="1"/>
</dbReference>
<dbReference type="Proteomes" id="UP001164819">
    <property type="component" value="Chromosome"/>
</dbReference>
<feature type="domain" description="ApaG" evidence="3">
    <location>
        <begin position="1"/>
        <end position="124"/>
    </location>
</feature>
<dbReference type="PANTHER" id="PTHR47191:SF2">
    <property type="entry name" value="OS05G0170800 PROTEIN"/>
    <property type="match status" value="1"/>
</dbReference>
<name>A0A9E9LC43_9BURK</name>
<evidence type="ECO:0000259" key="3">
    <source>
        <dbReference type="PROSITE" id="PS51087"/>
    </source>
</evidence>
<dbReference type="InterPro" id="IPR050718">
    <property type="entry name" value="ApaG-like"/>
</dbReference>
<dbReference type="InterPro" id="IPR023065">
    <property type="entry name" value="Uncharacterised_ApaG"/>
</dbReference>
<reference evidence="5" key="1">
    <citation type="journal article" date="2022" name="Front. Microbiol.">
        <title>New perspectives on an old grouping: The genomic and phenotypic variability of Oxalobacter formigenes and the implications for calcium oxalate stone prevention.</title>
        <authorList>
            <person name="Chmiel J.A."/>
            <person name="Carr C."/>
            <person name="Stuivenberg G.A."/>
            <person name="Venema R."/>
            <person name="Chanyi R.M."/>
            <person name="Al K.F."/>
            <person name="Giguere D."/>
            <person name="Say H."/>
            <person name="Akouris P.P."/>
            <person name="Dominguez Romero S.A."/>
            <person name="Kwong A."/>
            <person name="Tai V."/>
            <person name="Koval S.F."/>
            <person name="Razvi H."/>
            <person name="Bjazevic J."/>
            <person name="Burton J.P."/>
        </authorList>
    </citation>
    <scope>NUCLEOTIDE SEQUENCE</scope>
    <source>
        <strain evidence="5">HOxNP-1</strain>
    </source>
</reference>
<dbReference type="InterPro" id="IPR036767">
    <property type="entry name" value="ApaG_sf"/>
</dbReference>
<protein>
    <recommendedName>
        <fullName evidence="1 2">Protein ApaG</fullName>
    </recommendedName>
</protein>
<keyword evidence="6" id="KW-1185">Reference proteome</keyword>
<evidence type="ECO:0000313" key="5">
    <source>
        <dbReference type="EMBL" id="WAV97441.1"/>
    </source>
</evidence>
<evidence type="ECO:0000256" key="2">
    <source>
        <dbReference type="HAMAP-Rule" id="MF_00791"/>
    </source>
</evidence>
<evidence type="ECO:0000256" key="1">
    <source>
        <dbReference type="ARBA" id="ARBA00017693"/>
    </source>
</evidence>
<dbReference type="PANTHER" id="PTHR47191">
    <property type="entry name" value="OS05G0170800 PROTEIN"/>
    <property type="match status" value="1"/>
</dbReference>